<dbReference type="InterPro" id="IPR005467">
    <property type="entry name" value="His_kinase_dom"/>
</dbReference>
<dbReference type="Pfam" id="PF02518">
    <property type="entry name" value="HATPase_c"/>
    <property type="match status" value="1"/>
</dbReference>
<feature type="transmembrane region" description="Helical" evidence="14">
    <location>
        <begin position="34"/>
        <end position="55"/>
    </location>
</feature>
<reference evidence="17 18" key="1">
    <citation type="submission" date="2019-11" db="EMBL/GenBank/DDBJ databases">
        <title>Whole-genome sequence of Rhodoplanes serenus DSM 18633, type strain.</title>
        <authorList>
            <person name="Kyndt J.A."/>
            <person name="Meyer T.E."/>
        </authorList>
    </citation>
    <scope>NUCLEOTIDE SEQUENCE [LARGE SCALE GENOMIC DNA]</scope>
    <source>
        <strain evidence="17 18">DSM 18633</strain>
    </source>
</reference>
<comment type="subcellular location">
    <subcellularLocation>
        <location evidence="2">Membrane</location>
        <topology evidence="2">Multi-pass membrane protein</topology>
    </subcellularLocation>
</comment>
<feature type="region of interest" description="Disordered" evidence="13">
    <location>
        <begin position="1"/>
        <end position="23"/>
    </location>
</feature>
<proteinExistence type="inferred from homology"/>
<dbReference type="GO" id="GO:0005886">
    <property type="term" value="C:plasma membrane"/>
    <property type="evidence" value="ECO:0007669"/>
    <property type="project" value="TreeGrafter"/>
</dbReference>
<dbReference type="Gene3D" id="1.10.287.130">
    <property type="match status" value="1"/>
</dbReference>
<dbReference type="SMART" id="SM00388">
    <property type="entry name" value="HisKA"/>
    <property type="match status" value="1"/>
</dbReference>
<dbReference type="Pfam" id="PF12860">
    <property type="entry name" value="PAS_7"/>
    <property type="match status" value="1"/>
</dbReference>
<feature type="transmembrane region" description="Helical" evidence="14">
    <location>
        <begin position="67"/>
        <end position="86"/>
    </location>
</feature>
<evidence type="ECO:0000256" key="13">
    <source>
        <dbReference type="SAM" id="MobiDB-lite"/>
    </source>
</evidence>
<evidence type="ECO:0000256" key="4">
    <source>
        <dbReference type="ARBA" id="ARBA00012438"/>
    </source>
</evidence>
<evidence type="ECO:0000256" key="7">
    <source>
        <dbReference type="ARBA" id="ARBA00022692"/>
    </source>
</evidence>
<dbReference type="PRINTS" id="PR00344">
    <property type="entry name" value="BCTRLSENSOR"/>
</dbReference>
<dbReference type="InterPro" id="IPR003594">
    <property type="entry name" value="HATPase_dom"/>
</dbReference>
<dbReference type="SMART" id="SM00448">
    <property type="entry name" value="REC"/>
    <property type="match status" value="1"/>
</dbReference>
<dbReference type="FunFam" id="1.10.287.130:FF:000063">
    <property type="entry name" value="Hybrid sensor histidine kinase/response regulator"/>
    <property type="match status" value="1"/>
</dbReference>
<dbReference type="CDD" id="cd00156">
    <property type="entry name" value="REC"/>
    <property type="match status" value="1"/>
</dbReference>
<comment type="similarity">
    <text evidence="3">Belongs to the sodium:solute symporter (SSF) (TC 2.A.21) family.</text>
</comment>
<evidence type="ECO:0000256" key="14">
    <source>
        <dbReference type="SAM" id="Phobius"/>
    </source>
</evidence>
<feature type="transmembrane region" description="Helical" evidence="14">
    <location>
        <begin position="273"/>
        <end position="290"/>
    </location>
</feature>
<feature type="transmembrane region" description="Helical" evidence="14">
    <location>
        <begin position="142"/>
        <end position="161"/>
    </location>
</feature>
<evidence type="ECO:0000256" key="3">
    <source>
        <dbReference type="ARBA" id="ARBA00006434"/>
    </source>
</evidence>
<dbReference type="Gene3D" id="3.30.565.10">
    <property type="entry name" value="Histidine kinase-like ATPase, C-terminal domain"/>
    <property type="match status" value="1"/>
</dbReference>
<keyword evidence="10 14" id="KW-0472">Membrane</keyword>
<evidence type="ECO:0000259" key="16">
    <source>
        <dbReference type="PROSITE" id="PS50110"/>
    </source>
</evidence>
<evidence type="ECO:0000313" key="18">
    <source>
        <dbReference type="Proteomes" id="UP000438991"/>
    </source>
</evidence>
<sequence length="1199" mass="128797">MDKAGPGVLTLRSPGGRHRAAPARSVEARVPHGWVAIGVALGYIGLLFLVASWGDRTRARERRASRLIYPLSLAIYCTSWTFFGSVGLSSRSGFDFLAIYVGPILVIGLGGPLVTRVVRLAKGQNITSIADFIAARHGKNQAVAAVVAVIAIAGSIPYIALQLRAVSSSLGTILAGAGAEAAGPPVLPGDMALVVALSMAAFAILFGTRHIDATEHQDGMILAVATESMVKLVAFLAVGVFVTWGMFGGPAALFGRALERPEVARVLIGDQSFSTFATMTFLSACAILLLPRQFHVAVVENKSEAEVRRAAWLFPLYLVLINLFVVPIALAGLLAFPDRTVDGDMYVLALPLAAGSQTMALIAFVGGLSAATAMVIVESVALAIMVSNDLMVPLVLRRRAALIGTVENVGALLLRVRRIAIVAILLLAYLYHHLAGPAQLASIGLLSFAAMSQLAPAFFGGLLWRRATARGAVAGMATGFLAWIYTLLLPSLVEAGVIDRGLLIDGPLGIVLLRPQGLLGLDLPPLVHGVVVSLALNIAAYVAVSLRRGPSGIERLQADIFVPSRLAPATPSFRLWRPAVTVEELTTTVARYLGEERTRSAFAGFAASRRIALDPKHEADFQLLQHAEHLLASAIGAASSRLVLSLLLRKRLMSTKAALKLLDDASAAIHYNREILQTALDHVRQGIAVFSGEAALVCWSRQFGELLDLPPALVRVGSTLDDILRFNAAKGAFGPGEVDELVRERAIRYAAGVEPFLERFPSRGLVIEVRVNQMPGGGFVVTLTDITPSVQAAEALERANDELERRVRERTAELERLNTELADAKAAAENANLSKTRFLAAASHDILQPLNAARLYVTSLVERPLGSDEARLAGHVDASLEAVEEILGALLDISRLDTGVLKTEITTVAVDELFRQIEVEFAPLAREKNLRLTFVHSRRAVRSDRRLLRRLVRNLVSNAIKYTEHGRVLVGCRGSGRDVRIDVYDTGIGIAAASQRAIFEEFHRLERGAQVARGLGLGLSIVERIARVLDHKVTLRSQVGRGSHFSVLVPRAVALPEPEHEPVPVRAHGHLTGSVTLCVDNEPAILSGMETLLSGWGCTVIKAPDLAGAMAAVERAGRRPTVLLVDYHLDDANGIDVVVALRRRYGEALPALLLTADRTREVRETARALDIRILNKPVRPAQLRAQLAQWQSQRIAAAE</sequence>
<evidence type="ECO:0000313" key="17">
    <source>
        <dbReference type="EMBL" id="MTW18220.1"/>
    </source>
</evidence>
<dbReference type="EC" id="2.7.13.3" evidence="4"/>
<keyword evidence="7 14" id="KW-0812">Transmembrane</keyword>
<dbReference type="Gene3D" id="3.40.50.2300">
    <property type="match status" value="1"/>
</dbReference>
<comment type="caution">
    <text evidence="17">The sequence shown here is derived from an EMBL/GenBank/DDBJ whole genome shotgun (WGS) entry which is preliminary data.</text>
</comment>
<dbReference type="InterPro" id="IPR001789">
    <property type="entry name" value="Sig_transdc_resp-reg_receiver"/>
</dbReference>
<dbReference type="SUPFAM" id="SSF47384">
    <property type="entry name" value="Homodimeric domain of signal transducing histidine kinase"/>
    <property type="match status" value="1"/>
</dbReference>
<evidence type="ECO:0000256" key="6">
    <source>
        <dbReference type="ARBA" id="ARBA00022679"/>
    </source>
</evidence>
<dbReference type="GO" id="GO:0022857">
    <property type="term" value="F:transmembrane transporter activity"/>
    <property type="evidence" value="ECO:0007669"/>
    <property type="project" value="InterPro"/>
</dbReference>
<dbReference type="Proteomes" id="UP000438991">
    <property type="component" value="Unassembled WGS sequence"/>
</dbReference>
<dbReference type="PANTHER" id="PTHR43047">
    <property type="entry name" value="TWO-COMPONENT HISTIDINE PROTEIN KINASE"/>
    <property type="match status" value="1"/>
</dbReference>
<feature type="domain" description="Response regulatory" evidence="16">
    <location>
        <begin position="1075"/>
        <end position="1191"/>
    </location>
</feature>
<dbReference type="PROSITE" id="PS50110">
    <property type="entry name" value="RESPONSE_REGULATORY"/>
    <property type="match status" value="1"/>
</dbReference>
<dbReference type="CDD" id="cd10322">
    <property type="entry name" value="SLC5sbd"/>
    <property type="match status" value="1"/>
</dbReference>
<keyword evidence="9 14" id="KW-1133">Transmembrane helix</keyword>
<keyword evidence="12" id="KW-0175">Coiled coil</keyword>
<dbReference type="InterPro" id="IPR011006">
    <property type="entry name" value="CheY-like_superfamily"/>
</dbReference>
<dbReference type="PROSITE" id="PS50109">
    <property type="entry name" value="HIS_KIN"/>
    <property type="match status" value="1"/>
</dbReference>
<dbReference type="SUPFAM" id="SSF52172">
    <property type="entry name" value="CheY-like"/>
    <property type="match status" value="1"/>
</dbReference>
<keyword evidence="8" id="KW-0418">Kinase</keyword>
<dbReference type="GO" id="GO:0009927">
    <property type="term" value="F:histidine phosphotransfer kinase activity"/>
    <property type="evidence" value="ECO:0007669"/>
    <property type="project" value="TreeGrafter"/>
</dbReference>
<dbReference type="AlphaFoldDB" id="A0A9X4XN42"/>
<feature type="modified residue" description="4-aspartylphosphate" evidence="11">
    <location>
        <position position="1126"/>
    </location>
</feature>
<protein>
    <recommendedName>
        <fullName evidence="4">histidine kinase</fullName>
        <ecNumber evidence="4">2.7.13.3</ecNumber>
    </recommendedName>
</protein>
<dbReference type="InterPro" id="IPR001734">
    <property type="entry name" value="Na/solute_symporter"/>
</dbReference>
<dbReference type="SUPFAM" id="SSF55874">
    <property type="entry name" value="ATPase domain of HSP90 chaperone/DNA topoisomerase II/histidine kinase"/>
    <property type="match status" value="1"/>
</dbReference>
<evidence type="ECO:0000256" key="1">
    <source>
        <dbReference type="ARBA" id="ARBA00000085"/>
    </source>
</evidence>
<evidence type="ECO:0000256" key="11">
    <source>
        <dbReference type="PROSITE-ProRule" id="PRU00169"/>
    </source>
</evidence>
<dbReference type="Gene3D" id="1.20.1730.10">
    <property type="entry name" value="Sodium/glucose cotransporter"/>
    <property type="match status" value="1"/>
</dbReference>
<feature type="transmembrane region" description="Helical" evidence="14">
    <location>
        <begin position="471"/>
        <end position="493"/>
    </location>
</feature>
<name>A0A9X4XN42_9BRAD</name>
<evidence type="ECO:0000256" key="10">
    <source>
        <dbReference type="ARBA" id="ARBA00023136"/>
    </source>
</evidence>
<dbReference type="Pfam" id="PF00072">
    <property type="entry name" value="Response_reg"/>
    <property type="match status" value="1"/>
</dbReference>
<evidence type="ECO:0000259" key="15">
    <source>
        <dbReference type="PROSITE" id="PS50109"/>
    </source>
</evidence>
<feature type="transmembrane region" description="Helical" evidence="14">
    <location>
        <begin position="232"/>
        <end position="253"/>
    </location>
</feature>
<evidence type="ECO:0000256" key="9">
    <source>
        <dbReference type="ARBA" id="ARBA00022989"/>
    </source>
</evidence>
<dbReference type="PROSITE" id="PS50283">
    <property type="entry name" value="NA_SOLUT_SYMP_3"/>
    <property type="match status" value="1"/>
</dbReference>
<dbReference type="NCBIfam" id="NF041832">
    <property type="entry name" value="near_NosP_CTERM"/>
    <property type="match status" value="1"/>
</dbReference>
<feature type="transmembrane region" description="Helical" evidence="14">
    <location>
        <begin position="360"/>
        <end position="388"/>
    </location>
</feature>
<dbReference type="PANTHER" id="PTHR43047:SF9">
    <property type="entry name" value="HISTIDINE KINASE"/>
    <property type="match status" value="1"/>
</dbReference>
<evidence type="ECO:0000256" key="8">
    <source>
        <dbReference type="ARBA" id="ARBA00022777"/>
    </source>
</evidence>
<dbReference type="InterPro" id="IPR004358">
    <property type="entry name" value="Sig_transdc_His_kin-like_C"/>
</dbReference>
<evidence type="ECO:0000256" key="12">
    <source>
        <dbReference type="SAM" id="Coils"/>
    </source>
</evidence>
<keyword evidence="6" id="KW-0808">Transferase</keyword>
<feature type="transmembrane region" description="Helical" evidence="14">
    <location>
        <begin position="311"/>
        <end position="336"/>
    </location>
</feature>
<dbReference type="InterPro" id="IPR036097">
    <property type="entry name" value="HisK_dim/P_sf"/>
</dbReference>
<feature type="transmembrane region" description="Helical" evidence="14">
    <location>
        <begin position="443"/>
        <end position="464"/>
    </location>
</feature>
<dbReference type="SMART" id="SM00387">
    <property type="entry name" value="HATPase_c"/>
    <property type="match status" value="1"/>
</dbReference>
<dbReference type="InterPro" id="IPR003661">
    <property type="entry name" value="HisK_dim/P_dom"/>
</dbReference>
<feature type="domain" description="Histidine kinase" evidence="15">
    <location>
        <begin position="841"/>
        <end position="1053"/>
    </location>
</feature>
<feature type="coiled-coil region" evidence="12">
    <location>
        <begin position="793"/>
        <end position="834"/>
    </location>
</feature>
<feature type="transmembrane region" description="Helical" evidence="14">
    <location>
        <begin position="98"/>
        <end position="121"/>
    </location>
</feature>
<keyword evidence="5 11" id="KW-0597">Phosphoprotein</keyword>
<evidence type="ECO:0000256" key="2">
    <source>
        <dbReference type="ARBA" id="ARBA00004141"/>
    </source>
</evidence>
<accession>A0A9X4XN42</accession>
<evidence type="ECO:0000256" key="5">
    <source>
        <dbReference type="ARBA" id="ARBA00022553"/>
    </source>
</evidence>
<dbReference type="Pfam" id="PF00512">
    <property type="entry name" value="HisKA"/>
    <property type="match status" value="1"/>
</dbReference>
<feature type="transmembrane region" description="Helical" evidence="14">
    <location>
        <begin position="409"/>
        <end position="431"/>
    </location>
</feature>
<dbReference type="InterPro" id="IPR038377">
    <property type="entry name" value="Na/Glc_symporter_sf"/>
</dbReference>
<dbReference type="FunFam" id="3.30.565.10:FF:000049">
    <property type="entry name" value="Two-component sensor histidine kinase"/>
    <property type="match status" value="1"/>
</dbReference>
<comment type="catalytic activity">
    <reaction evidence="1">
        <text>ATP + protein L-histidine = ADP + protein N-phospho-L-histidine.</text>
        <dbReference type="EC" id="2.7.13.3"/>
    </reaction>
</comment>
<dbReference type="GO" id="GO:0000155">
    <property type="term" value="F:phosphorelay sensor kinase activity"/>
    <property type="evidence" value="ECO:0007669"/>
    <property type="project" value="InterPro"/>
</dbReference>
<dbReference type="EMBL" id="WNKV01000015">
    <property type="protein sequence ID" value="MTW18220.1"/>
    <property type="molecule type" value="Genomic_DNA"/>
</dbReference>
<feature type="transmembrane region" description="Helical" evidence="14">
    <location>
        <begin position="191"/>
        <end position="211"/>
    </location>
</feature>
<dbReference type="InterPro" id="IPR036890">
    <property type="entry name" value="HATPase_C_sf"/>
</dbReference>
<organism evidence="17 18">
    <name type="scientific">Rhodoplanes serenus</name>
    <dbReference type="NCBI Taxonomy" id="200615"/>
    <lineage>
        <taxon>Bacteria</taxon>
        <taxon>Pseudomonadati</taxon>
        <taxon>Pseudomonadota</taxon>
        <taxon>Alphaproteobacteria</taxon>
        <taxon>Hyphomicrobiales</taxon>
        <taxon>Nitrobacteraceae</taxon>
        <taxon>Rhodoplanes</taxon>
    </lineage>
</organism>
<gene>
    <name evidence="17" type="ORF">GJ689_18630</name>
</gene>
<dbReference type="CDD" id="cd00082">
    <property type="entry name" value="HisKA"/>
    <property type="match status" value="1"/>
</dbReference>